<evidence type="ECO:0000313" key="1">
    <source>
        <dbReference type="EMBL" id="MDQ0343223.1"/>
    </source>
</evidence>
<evidence type="ECO:0000313" key="2">
    <source>
        <dbReference type="Proteomes" id="UP001232343"/>
    </source>
</evidence>
<organism evidence="1 2">
    <name type="scientific">Lederbergia wuyishanensis</name>
    <dbReference type="NCBI Taxonomy" id="1347903"/>
    <lineage>
        <taxon>Bacteria</taxon>
        <taxon>Bacillati</taxon>
        <taxon>Bacillota</taxon>
        <taxon>Bacilli</taxon>
        <taxon>Bacillales</taxon>
        <taxon>Bacillaceae</taxon>
        <taxon>Lederbergia</taxon>
    </lineage>
</organism>
<dbReference type="RefSeq" id="WP_244681785.1">
    <property type="nucleotide sequence ID" value="NZ_JALIRM010000008.1"/>
</dbReference>
<gene>
    <name evidence="1" type="ORF">J2S14_002037</name>
</gene>
<proteinExistence type="predicted"/>
<comment type="caution">
    <text evidence="1">The sequence shown here is derived from an EMBL/GenBank/DDBJ whole genome shotgun (WGS) entry which is preliminary data.</text>
</comment>
<dbReference type="EMBL" id="JAUSUO010000004">
    <property type="protein sequence ID" value="MDQ0343223.1"/>
    <property type="molecule type" value="Genomic_DNA"/>
</dbReference>
<dbReference type="Proteomes" id="UP001232343">
    <property type="component" value="Unassembled WGS sequence"/>
</dbReference>
<accession>A0ABU0D490</accession>
<keyword evidence="2" id="KW-1185">Reference proteome</keyword>
<protein>
    <submittedName>
        <fullName evidence="1">Uncharacterized protein</fullName>
    </submittedName>
</protein>
<reference evidence="1 2" key="1">
    <citation type="submission" date="2023-07" db="EMBL/GenBank/DDBJ databases">
        <title>Genomic Encyclopedia of Type Strains, Phase IV (KMG-IV): sequencing the most valuable type-strain genomes for metagenomic binning, comparative biology and taxonomic classification.</title>
        <authorList>
            <person name="Goeker M."/>
        </authorList>
    </citation>
    <scope>NUCLEOTIDE SEQUENCE [LARGE SCALE GENOMIC DNA]</scope>
    <source>
        <strain evidence="1 2">DSM 27848</strain>
    </source>
</reference>
<name>A0ABU0D490_9BACI</name>
<sequence>MVENSVVILDEIVPEQELVENPMLILDEIVPKEVLIENSDKVHDLFKRN</sequence>